<dbReference type="EMBL" id="RGET01000061">
    <property type="protein sequence ID" value="NBN88177.1"/>
    <property type="molecule type" value="Genomic_DNA"/>
</dbReference>
<protein>
    <recommendedName>
        <fullName evidence="3">HNH endonuclease</fullName>
    </recommendedName>
</protein>
<evidence type="ECO:0000313" key="1">
    <source>
        <dbReference type="EMBL" id="NBN88177.1"/>
    </source>
</evidence>
<name>A0A964V0V2_9PROT</name>
<evidence type="ECO:0000313" key="2">
    <source>
        <dbReference type="Proteomes" id="UP000713222"/>
    </source>
</evidence>
<sequence length="193" mass="22089">MKRSHGRSQTNLYAAWQAAKQRCSNPKDPAYKRYGGRGIYVCERWMSFANFIADMGERPPGATLDRIDNNGPYSPENCRWATRKEQSNNREANVRITKDDVTLTARQWSERLGIHINTLLGRFHKGYPIEKVLSTEMFRVLDGLAIGGLANAKRQQARTHCKRGHEYTPENTGQQISAKGTPSRYCKACRRKR</sequence>
<accession>A0A964V0V2</accession>
<dbReference type="AlphaFoldDB" id="A0A964V0V2"/>
<organism evidence="1 2">
    <name type="scientific">Candidatus Fonsibacter lacus</name>
    <dbReference type="NCBI Taxonomy" id="2576439"/>
    <lineage>
        <taxon>Bacteria</taxon>
        <taxon>Pseudomonadati</taxon>
        <taxon>Pseudomonadota</taxon>
        <taxon>Alphaproteobacteria</taxon>
        <taxon>Candidatus Pelagibacterales</taxon>
        <taxon>Candidatus Pelagibacterales incertae sedis</taxon>
        <taxon>Candidatus Fonsibacter</taxon>
    </lineage>
</organism>
<gene>
    <name evidence="1" type="ORF">EBV32_03705</name>
</gene>
<reference evidence="1" key="1">
    <citation type="submission" date="2018-10" db="EMBL/GenBank/DDBJ databases">
        <title>Iterative Subtractive Binning of Freshwater Chronoseries Metagenomes Recovers Nearly Complete Genomes from over Four Hundred Novel Species.</title>
        <authorList>
            <person name="Rodriguez-R L.M."/>
            <person name="Tsementzi D."/>
            <person name="Luo C."/>
            <person name="Konstantinidis K.T."/>
        </authorList>
    </citation>
    <scope>NUCLEOTIDE SEQUENCE</scope>
    <source>
        <strain evidence="1">WB7_6_001</strain>
    </source>
</reference>
<proteinExistence type="predicted"/>
<comment type="caution">
    <text evidence="1">The sequence shown here is derived from an EMBL/GenBank/DDBJ whole genome shotgun (WGS) entry which is preliminary data.</text>
</comment>
<dbReference type="Proteomes" id="UP000713222">
    <property type="component" value="Unassembled WGS sequence"/>
</dbReference>
<evidence type="ECO:0008006" key="3">
    <source>
        <dbReference type="Google" id="ProtNLM"/>
    </source>
</evidence>